<name>A0A9N7AAZ0_9RHAB</name>
<reference evidence="2" key="1">
    <citation type="journal article" date="2022" name="bioRxiv">
        <title>Unlocking the hidden genetic diversity of varicosaviruses, the neglected plant rhabdoviruses.</title>
        <authorList>
            <person name="Bejerman N."/>
            <person name="Dietzgen R.G."/>
            <person name="Debat H."/>
        </authorList>
    </citation>
    <scope>NUCLEOTIDE SEQUENCE</scope>
</reference>
<organism evidence="2">
    <name type="scientific">Artemisia virus 1</name>
    <dbReference type="NCBI Taxonomy" id="2977954"/>
    <lineage>
        <taxon>Viruses</taxon>
        <taxon>Riboviria</taxon>
        <taxon>Orthornavirae</taxon>
        <taxon>Negarnaviricota</taxon>
        <taxon>Haploviricotina</taxon>
        <taxon>Monjiviricetes</taxon>
        <taxon>Mononegavirales</taxon>
        <taxon>Rhabdoviridae</taxon>
        <taxon>Betarhabdovirinae</taxon>
        <taxon>Varicosavirus</taxon>
        <taxon>Varicosavirus artemisiae</taxon>
    </lineage>
</organism>
<accession>A0A9N7AAZ0</accession>
<protein>
    <submittedName>
        <fullName evidence="2">Protein 2</fullName>
    </submittedName>
</protein>
<evidence type="ECO:0000313" key="2">
    <source>
        <dbReference type="EMBL" id="DAZ90648.1"/>
    </source>
</evidence>
<feature type="compositionally biased region" description="Acidic residues" evidence="1">
    <location>
        <begin position="357"/>
        <end position="371"/>
    </location>
</feature>
<feature type="compositionally biased region" description="Polar residues" evidence="1">
    <location>
        <begin position="296"/>
        <end position="311"/>
    </location>
</feature>
<evidence type="ECO:0000256" key="1">
    <source>
        <dbReference type="SAM" id="MobiDB-lite"/>
    </source>
</evidence>
<feature type="region of interest" description="Disordered" evidence="1">
    <location>
        <begin position="294"/>
        <end position="315"/>
    </location>
</feature>
<sequence length="494" mass="56058">MAGRGRKLKTAKDDKSIGKTTVAGSSALTRARELGVEGLKNTETLTLYSDDVEPANAEETETLNSPKASDDDNNDNAVTDQEEDTIKVWSSGKKIKSDKKKKKSPYHKSKFSSKKIMSSSKNKNSGKKIVTEDTDPMMTYKEASKSTEEVKRNLDLELNSLTEEEKINHYLALLMKQMTPEMQEIATKRAGIKENLINLSNEKGYKVSGEEMNHMVDYVVKTDCPIENTFIYLDGMRTTLMENALKFGETMSKVAERAHVQGKKIDEQVESLKRSADSIQSIVTQMNIKTLDLRRSTSSNQPKEVSVIQSSQHKRPLTTAELKELAKVKAPVDAGPSKVVKKRPPVAPKRKQVLEVVESEEEEEEESEEMEIDQKKYPPGRIESLQVTDSSENEDDDEIEGVGEGEEEFENWSLETFLDILGSDMYEISVMMDCEEKDVDEMWILDVFKTIGYEDWEKATTDSDMINKIKTRVSDQFKLQQRQKAHYSKKRKNK</sequence>
<feature type="compositionally biased region" description="Acidic residues" evidence="1">
    <location>
        <begin position="391"/>
        <end position="407"/>
    </location>
</feature>
<feature type="region of interest" description="Disordered" evidence="1">
    <location>
        <begin position="36"/>
        <end position="147"/>
    </location>
</feature>
<feature type="compositionally biased region" description="Basic residues" evidence="1">
    <location>
        <begin position="93"/>
        <end position="113"/>
    </location>
</feature>
<dbReference type="EMBL" id="BK061742">
    <property type="protein sequence ID" value="DAZ90648.1"/>
    <property type="molecule type" value="Viral_cRNA"/>
</dbReference>
<feature type="compositionally biased region" description="Low complexity" evidence="1">
    <location>
        <begin position="114"/>
        <end position="123"/>
    </location>
</feature>
<feature type="compositionally biased region" description="Acidic residues" evidence="1">
    <location>
        <begin position="50"/>
        <end position="61"/>
    </location>
</feature>
<proteinExistence type="predicted"/>
<feature type="region of interest" description="Disordered" evidence="1">
    <location>
        <begin position="350"/>
        <end position="407"/>
    </location>
</feature>